<evidence type="ECO:0000256" key="1">
    <source>
        <dbReference type="SAM" id="Coils"/>
    </source>
</evidence>
<reference evidence="3" key="1">
    <citation type="submission" date="2023-08" db="EMBL/GenBank/DDBJ databases">
        <title>Comparative genomics and taxonomic characterization of three novel marine species of genus Marivirga.</title>
        <authorList>
            <person name="Muhammad N."/>
            <person name="Kim S.-G."/>
        </authorList>
    </citation>
    <scope>NUCLEOTIDE SEQUENCE [LARGE SCALE GENOMIC DNA]</scope>
    <source>
        <strain evidence="3">ABR2-2</strain>
    </source>
</reference>
<keyword evidence="4" id="KW-1185">Reference proteome</keyword>
<dbReference type="RefSeq" id="WP_308356876.1">
    <property type="nucleotide sequence ID" value="NZ_CP129970.2"/>
</dbReference>
<accession>A0AA49GHV4</accession>
<feature type="coiled-coil region" evidence="1">
    <location>
        <begin position="120"/>
        <end position="161"/>
    </location>
</feature>
<feature type="transmembrane region" description="Helical" evidence="2">
    <location>
        <begin position="73"/>
        <end position="94"/>
    </location>
</feature>
<proteinExistence type="predicted"/>
<name>A0AA49GHV4_9BACT</name>
<dbReference type="Proteomes" id="UP001244443">
    <property type="component" value="Chromosome"/>
</dbReference>
<dbReference type="AlphaFoldDB" id="A0AA49GHV4"/>
<keyword evidence="2" id="KW-0472">Membrane</keyword>
<protein>
    <submittedName>
        <fullName evidence="3">Uncharacterized protein</fullName>
    </submittedName>
</protein>
<feature type="transmembrane region" description="Helical" evidence="2">
    <location>
        <begin position="21"/>
        <end position="41"/>
    </location>
</feature>
<evidence type="ECO:0000256" key="2">
    <source>
        <dbReference type="SAM" id="Phobius"/>
    </source>
</evidence>
<evidence type="ECO:0000313" key="4">
    <source>
        <dbReference type="Proteomes" id="UP001244443"/>
    </source>
</evidence>
<dbReference type="EMBL" id="CP129970">
    <property type="protein sequence ID" value="WKK84088.2"/>
    <property type="molecule type" value="Genomic_DNA"/>
</dbReference>
<gene>
    <name evidence="3" type="ORF">QYS48_17935</name>
</gene>
<keyword evidence="2" id="KW-0812">Transmembrane</keyword>
<organism evidence="3 4">
    <name type="scientific">Marivirga arenosa</name>
    <dbReference type="NCBI Taxonomy" id="3059076"/>
    <lineage>
        <taxon>Bacteria</taxon>
        <taxon>Pseudomonadati</taxon>
        <taxon>Bacteroidota</taxon>
        <taxon>Cytophagia</taxon>
        <taxon>Cytophagales</taxon>
        <taxon>Marivirgaceae</taxon>
        <taxon>Marivirga</taxon>
    </lineage>
</organism>
<sequence length="272" mass="32347">MIKDTLISFKDNFRERISNPFLGTYLVVWLIRNWDLIYSLFNFDNGTTLQEKLKFIEEYYENLEFLVDLSINILWTFAVLITTYILMNISRLIVNLFEKRLSPWIYQITDSKSIVKKSVHENLEKRLEAIQIRYEKEKEARIRVEDELEALEEKLAKSKKDEDKGVYVGLQDEGKEIEENSSTSKGLKPNKAEKIVKKIIEEDKAKVFLEIARKTLKKEDIPTQESKNLDFFLDYRLIKITDKDDFDHWYKVELSELGLMVYHQLVELESIQ</sequence>
<evidence type="ECO:0000313" key="3">
    <source>
        <dbReference type="EMBL" id="WKK84088.2"/>
    </source>
</evidence>
<keyword evidence="1" id="KW-0175">Coiled coil</keyword>
<keyword evidence="2" id="KW-1133">Transmembrane helix</keyword>